<comment type="caution">
    <text evidence="2">The sequence shown here is derived from an EMBL/GenBank/DDBJ whole genome shotgun (WGS) entry which is preliminary data.</text>
</comment>
<gene>
    <name evidence="2" type="ORF">JI741_18395</name>
</gene>
<keyword evidence="3" id="KW-1185">Reference proteome</keyword>
<dbReference type="InterPro" id="IPR036291">
    <property type="entry name" value="NAD(P)-bd_dom_sf"/>
</dbReference>
<dbReference type="SUPFAM" id="SSF50129">
    <property type="entry name" value="GroES-like"/>
    <property type="match status" value="1"/>
</dbReference>
<accession>A0ABS1KUQ5</accession>
<proteinExistence type="predicted"/>
<organism evidence="2 3">
    <name type="scientific">Chryseolinea lacunae</name>
    <dbReference type="NCBI Taxonomy" id="2801331"/>
    <lineage>
        <taxon>Bacteria</taxon>
        <taxon>Pseudomonadati</taxon>
        <taxon>Bacteroidota</taxon>
        <taxon>Cytophagia</taxon>
        <taxon>Cytophagales</taxon>
        <taxon>Fulvivirgaceae</taxon>
        <taxon>Chryseolinea</taxon>
    </lineage>
</organism>
<sequence>MRAVFFKGKDHPLVVQNIKKFRPVKDQVLVRLQHAALNHLDIWVWREKDSLSPEGNILGSDGCGVIEEVGEDVDPLFIGMEVIINPALDWGENPIVQGNSFRILGYPDNGTFSDYIVISKKYIFEKPEHLTSAESAAVPLAALTAYRALFSKARLRSKEKVLITGIGGGAALWVLQLAVGYQGRVYVTSSSPEKIAKAKQLGALGGFNYNDPDWVQQALKESGGGFDIIIDSAGGNQFSKLIELAMPGGRIVNFGRTNGNITDIATRLLYSKQISIHGSMMGTRDEFLSMLDFLESRNIKPVIDKTFPLEQAEEAMRYMEEGHQFGKIILQISK</sequence>
<dbReference type="Proteomes" id="UP000613030">
    <property type="component" value="Unassembled WGS sequence"/>
</dbReference>
<dbReference type="SUPFAM" id="SSF51735">
    <property type="entry name" value="NAD(P)-binding Rossmann-fold domains"/>
    <property type="match status" value="1"/>
</dbReference>
<name>A0ABS1KUQ5_9BACT</name>
<dbReference type="SMART" id="SM00829">
    <property type="entry name" value="PKS_ER"/>
    <property type="match status" value="1"/>
</dbReference>
<dbReference type="PANTHER" id="PTHR45033">
    <property type="match status" value="1"/>
</dbReference>
<dbReference type="InterPro" id="IPR052711">
    <property type="entry name" value="Zinc_ADH-like"/>
</dbReference>
<dbReference type="InterPro" id="IPR011032">
    <property type="entry name" value="GroES-like_sf"/>
</dbReference>
<evidence type="ECO:0000313" key="3">
    <source>
        <dbReference type="Proteomes" id="UP000613030"/>
    </source>
</evidence>
<dbReference type="InterPro" id="IPR020843">
    <property type="entry name" value="ER"/>
</dbReference>
<reference evidence="2 3" key="1">
    <citation type="submission" date="2021-01" db="EMBL/GenBank/DDBJ databases">
        <title>Chryseolinea sp. Jin1 Genome sequencing and assembly.</title>
        <authorList>
            <person name="Kim I."/>
        </authorList>
    </citation>
    <scope>NUCLEOTIDE SEQUENCE [LARGE SCALE GENOMIC DNA]</scope>
    <source>
        <strain evidence="2 3">Jin1</strain>
    </source>
</reference>
<protein>
    <submittedName>
        <fullName evidence="2">Zinc-binding dehydrogenase</fullName>
    </submittedName>
</protein>
<dbReference type="Pfam" id="PF08240">
    <property type="entry name" value="ADH_N"/>
    <property type="match status" value="1"/>
</dbReference>
<evidence type="ECO:0000313" key="2">
    <source>
        <dbReference type="EMBL" id="MBL0743208.1"/>
    </source>
</evidence>
<dbReference type="PANTHER" id="PTHR45033:SF3">
    <property type="entry name" value="DEHYDROGENASE, PUTATIVE (AFU_ORTHOLOGUE AFUA_2G13270)-RELATED"/>
    <property type="match status" value="1"/>
</dbReference>
<dbReference type="InterPro" id="IPR013154">
    <property type="entry name" value="ADH-like_N"/>
</dbReference>
<dbReference type="Pfam" id="PF00107">
    <property type="entry name" value="ADH_zinc_N"/>
    <property type="match status" value="1"/>
</dbReference>
<dbReference type="Gene3D" id="3.40.50.720">
    <property type="entry name" value="NAD(P)-binding Rossmann-like Domain"/>
    <property type="match status" value="1"/>
</dbReference>
<evidence type="ECO:0000259" key="1">
    <source>
        <dbReference type="SMART" id="SM00829"/>
    </source>
</evidence>
<feature type="domain" description="Enoyl reductase (ER)" evidence="1">
    <location>
        <begin position="8"/>
        <end position="330"/>
    </location>
</feature>
<dbReference type="Gene3D" id="3.90.180.10">
    <property type="entry name" value="Medium-chain alcohol dehydrogenases, catalytic domain"/>
    <property type="match status" value="1"/>
</dbReference>
<dbReference type="InterPro" id="IPR013149">
    <property type="entry name" value="ADH-like_C"/>
</dbReference>
<dbReference type="EMBL" id="JAERRB010000006">
    <property type="protein sequence ID" value="MBL0743208.1"/>
    <property type="molecule type" value="Genomic_DNA"/>
</dbReference>
<dbReference type="RefSeq" id="WP_202012335.1">
    <property type="nucleotide sequence ID" value="NZ_JAERRB010000006.1"/>
</dbReference>